<dbReference type="AlphaFoldDB" id="A0A7S1FJ56"/>
<organism evidence="2">
    <name type="scientific">Noctiluca scintillans</name>
    <name type="common">Sea sparkle</name>
    <name type="synonym">Red tide dinoflagellate</name>
    <dbReference type="NCBI Taxonomy" id="2966"/>
    <lineage>
        <taxon>Eukaryota</taxon>
        <taxon>Sar</taxon>
        <taxon>Alveolata</taxon>
        <taxon>Dinophyceae</taxon>
        <taxon>Noctilucales</taxon>
        <taxon>Noctilucaceae</taxon>
        <taxon>Noctiluca</taxon>
    </lineage>
</organism>
<dbReference type="GO" id="GO:0005884">
    <property type="term" value="C:actin filament"/>
    <property type="evidence" value="ECO:0007669"/>
    <property type="project" value="TreeGrafter"/>
</dbReference>
<dbReference type="EMBL" id="HBFQ01061127">
    <property type="protein sequence ID" value="CAD8868922.1"/>
    <property type="molecule type" value="Transcribed_RNA"/>
</dbReference>
<feature type="region of interest" description="Disordered" evidence="1">
    <location>
        <begin position="25"/>
        <end position="92"/>
    </location>
</feature>
<reference evidence="2" key="1">
    <citation type="submission" date="2021-01" db="EMBL/GenBank/DDBJ databases">
        <authorList>
            <person name="Corre E."/>
            <person name="Pelletier E."/>
            <person name="Niang G."/>
            <person name="Scheremetjew M."/>
            <person name="Finn R."/>
            <person name="Kale V."/>
            <person name="Holt S."/>
            <person name="Cochrane G."/>
            <person name="Meng A."/>
            <person name="Brown T."/>
            <person name="Cohen L."/>
        </authorList>
    </citation>
    <scope>NUCLEOTIDE SEQUENCE</scope>
</reference>
<dbReference type="PANTHER" id="PTHR45691:SF6">
    <property type="entry name" value="PROTEIN DIAPHANOUS"/>
    <property type="match status" value="1"/>
</dbReference>
<feature type="compositionally biased region" description="Basic and acidic residues" evidence="1">
    <location>
        <begin position="46"/>
        <end position="57"/>
    </location>
</feature>
<evidence type="ECO:0000256" key="1">
    <source>
        <dbReference type="SAM" id="MobiDB-lite"/>
    </source>
</evidence>
<accession>A0A7S1FJ56</accession>
<sequence>MASEEAPPDAVIECARQLVISAVRRGSRMGVREEDAADLAQVPGESKSDDAQEKDALEVAEAEVADAVSSGEEVRSEHSPPLPPPHREPPLGRWQTSHGLYEVLEYNGSVMYREEFHSGLLTGTLVPNEGWWEGVVRCQADVEEPTLGRFRVRLEGDAAVSQVLSGDEDWSCQDVVSATRVPDVVPESEKSASYEGAEVHVANDGMLPDPPPPMPSAKPPPPPPPPGRAVIHDASRHVPELPPPSPDRQDPWVANADPWAHPDSDPWGRSAPAAGDVRESDRPVDDKDDKQELPRNAMQRVIMHHLGNPSRTPRQGSEVIQKAAPPGPPRQESCGTWSGAFPERGAALVAPVVCRNSLPPPPPPRTRAPGAPGAPGLPAPGSPVPLPPLHSAQPDQSARRTEDALVAFLRQDPSAVEERKRLLTKLGHMGREIHSFKLTTSIVEGAFKKLETEPETEPPAGAIEPSVRAGVEEHFALESVEWEPVRPVHLEPRVEPESWRSEWASNAWDWNGSWWSWNETGAVTPATDLHDLTSPVQDYKWKYQ</sequence>
<feature type="region of interest" description="Disordered" evidence="1">
    <location>
        <begin position="355"/>
        <end position="400"/>
    </location>
</feature>
<name>A0A7S1FJ56_NOCSC</name>
<protein>
    <submittedName>
        <fullName evidence="2">Uncharacterized protein</fullName>
    </submittedName>
</protein>
<gene>
    <name evidence="2" type="ORF">NSCI0253_LOCUS43278</name>
</gene>
<feature type="compositionally biased region" description="Pro residues" evidence="1">
    <location>
        <begin position="375"/>
        <end position="388"/>
    </location>
</feature>
<feature type="compositionally biased region" description="Basic and acidic residues" evidence="1">
    <location>
        <begin position="230"/>
        <end position="239"/>
    </location>
</feature>
<feature type="compositionally biased region" description="Pro residues" evidence="1">
    <location>
        <begin position="208"/>
        <end position="227"/>
    </location>
</feature>
<evidence type="ECO:0000313" key="2">
    <source>
        <dbReference type="EMBL" id="CAD8868922.1"/>
    </source>
</evidence>
<feature type="region of interest" description="Disordered" evidence="1">
    <location>
        <begin position="202"/>
        <end position="339"/>
    </location>
</feature>
<dbReference type="InterPro" id="IPR051412">
    <property type="entry name" value="Formin_Homology_Diaphanous_sf"/>
</dbReference>
<dbReference type="PANTHER" id="PTHR45691">
    <property type="entry name" value="PROTEIN DIAPHANOUS"/>
    <property type="match status" value="1"/>
</dbReference>
<proteinExistence type="predicted"/>
<feature type="compositionally biased region" description="Basic and acidic residues" evidence="1">
    <location>
        <begin position="276"/>
        <end position="293"/>
    </location>
</feature>
<dbReference type="GO" id="GO:0030041">
    <property type="term" value="P:actin filament polymerization"/>
    <property type="evidence" value="ECO:0007669"/>
    <property type="project" value="TreeGrafter"/>
</dbReference>